<dbReference type="InterPro" id="IPR013525">
    <property type="entry name" value="ABC2_TM"/>
</dbReference>
<comment type="caution">
    <text evidence="7">The sequence shown here is derived from an EMBL/GenBank/DDBJ whole genome shotgun (WGS) entry which is preliminary data.</text>
</comment>
<name>A0ABV1HG20_9FIRM</name>
<dbReference type="PANTHER" id="PTHR43027">
    <property type="entry name" value="DOXORUBICIN RESISTANCE ABC TRANSPORTER PERMEASE PROTEIN DRRC-RELATED"/>
    <property type="match status" value="1"/>
</dbReference>
<protein>
    <submittedName>
        <fullName evidence="7">ABC transporter permease</fullName>
    </submittedName>
</protein>
<keyword evidence="2 5" id="KW-0812">Transmembrane</keyword>
<feature type="transmembrane region" description="Helical" evidence="5">
    <location>
        <begin position="231"/>
        <end position="252"/>
    </location>
</feature>
<evidence type="ECO:0000256" key="3">
    <source>
        <dbReference type="ARBA" id="ARBA00022989"/>
    </source>
</evidence>
<reference evidence="7 8" key="1">
    <citation type="submission" date="2024-03" db="EMBL/GenBank/DDBJ databases">
        <title>Human intestinal bacterial collection.</title>
        <authorList>
            <person name="Pauvert C."/>
            <person name="Hitch T.C.A."/>
            <person name="Clavel T."/>
        </authorList>
    </citation>
    <scope>NUCLEOTIDE SEQUENCE [LARGE SCALE GENOMIC DNA]</scope>
    <source>
        <strain evidence="7 8">CLA-AA-H185</strain>
    </source>
</reference>
<feature type="transmembrane region" description="Helical" evidence="5">
    <location>
        <begin position="298"/>
        <end position="320"/>
    </location>
</feature>
<evidence type="ECO:0000256" key="2">
    <source>
        <dbReference type="ARBA" id="ARBA00022692"/>
    </source>
</evidence>
<feature type="transmembrane region" description="Helical" evidence="5">
    <location>
        <begin position="190"/>
        <end position="210"/>
    </location>
</feature>
<organism evidence="7 8">
    <name type="scientific">Maccoyibacter intestinihominis</name>
    <dbReference type="NCBI Taxonomy" id="3133499"/>
    <lineage>
        <taxon>Bacteria</taxon>
        <taxon>Bacillati</taxon>
        <taxon>Bacillota</taxon>
        <taxon>Clostridia</taxon>
        <taxon>Lachnospirales</taxon>
        <taxon>Lachnospiraceae</taxon>
        <taxon>Maccoyibacter</taxon>
    </lineage>
</organism>
<accession>A0ABV1HG20</accession>
<dbReference type="PANTHER" id="PTHR43027:SF1">
    <property type="entry name" value="DOXORUBICIN RESISTANCE ABC TRANSPORTER PERMEASE PROTEIN DRRC-RELATED"/>
    <property type="match status" value="1"/>
</dbReference>
<evidence type="ECO:0000256" key="5">
    <source>
        <dbReference type="SAM" id="Phobius"/>
    </source>
</evidence>
<evidence type="ECO:0000256" key="4">
    <source>
        <dbReference type="ARBA" id="ARBA00023136"/>
    </source>
</evidence>
<dbReference type="InterPro" id="IPR052902">
    <property type="entry name" value="ABC-2_transporter"/>
</dbReference>
<dbReference type="Pfam" id="PF12698">
    <property type="entry name" value="ABC2_membrane_3"/>
    <property type="match status" value="1"/>
</dbReference>
<evidence type="ECO:0000259" key="6">
    <source>
        <dbReference type="Pfam" id="PF12698"/>
    </source>
</evidence>
<proteinExistence type="predicted"/>
<sequence>MQTFKTFFKISKKHLPSCILYLGIYVVIMILLSFLAQDSNDSQFQASSLDIGIIDCDESKASHALTDYLDEIHTIVPLENDGEVIQDSLFYRKVSYVLTIPKGFEKELLDGNSKNLIQTSKRKDSASGYFLDEQVDQYLKTMRLYLCSGDSITDAAKHTADSAKDIEKVTSLSFEKDHSSSDNLYYYFQYMPYILILLLTISLAPILIIFRKKDIENRMDCAPVSPTSKGLALSMGCALYCLAVWGFFIIIGRIVYGADMFSKNGLLCILNSFVFLLFTLALTLLVSTFSPNTNVLNMIANVVGLGMSFLCGIFVPQSILSDNLLQVSRFLPAYWYVRITNMFGSYSAEPFSMNFYWKAIGIQLLFFVAIFAIYLVANKQHKSGQIFVPLNKIFSAESN</sequence>
<dbReference type="Proteomes" id="UP001454489">
    <property type="component" value="Unassembled WGS sequence"/>
</dbReference>
<dbReference type="EMBL" id="JBBMEX010000015">
    <property type="protein sequence ID" value="MEQ2558660.1"/>
    <property type="molecule type" value="Genomic_DNA"/>
</dbReference>
<comment type="subcellular location">
    <subcellularLocation>
        <location evidence="1">Membrane</location>
        <topology evidence="1">Multi-pass membrane protein</topology>
    </subcellularLocation>
</comment>
<keyword evidence="8" id="KW-1185">Reference proteome</keyword>
<feature type="transmembrane region" description="Helical" evidence="5">
    <location>
        <begin position="355"/>
        <end position="377"/>
    </location>
</feature>
<keyword evidence="3 5" id="KW-1133">Transmembrane helix</keyword>
<feature type="domain" description="ABC-2 type transporter transmembrane" evidence="6">
    <location>
        <begin position="19"/>
        <end position="375"/>
    </location>
</feature>
<evidence type="ECO:0000313" key="7">
    <source>
        <dbReference type="EMBL" id="MEQ2558660.1"/>
    </source>
</evidence>
<evidence type="ECO:0000256" key="1">
    <source>
        <dbReference type="ARBA" id="ARBA00004141"/>
    </source>
</evidence>
<feature type="transmembrane region" description="Helical" evidence="5">
    <location>
        <begin position="18"/>
        <end position="36"/>
    </location>
</feature>
<evidence type="ECO:0000313" key="8">
    <source>
        <dbReference type="Proteomes" id="UP001454489"/>
    </source>
</evidence>
<feature type="transmembrane region" description="Helical" evidence="5">
    <location>
        <begin position="264"/>
        <end position="286"/>
    </location>
</feature>
<keyword evidence="4 5" id="KW-0472">Membrane</keyword>
<gene>
    <name evidence="7" type="ORF">WMO43_12440</name>
</gene>
<dbReference type="Gene3D" id="3.40.1710.10">
    <property type="entry name" value="abc type-2 transporter like domain"/>
    <property type="match status" value="1"/>
</dbReference>
<dbReference type="RefSeq" id="WP_353531423.1">
    <property type="nucleotide sequence ID" value="NZ_JBBMEX010000015.1"/>
</dbReference>